<comment type="caution">
    <text evidence="1">The sequence shown here is derived from an EMBL/GenBank/DDBJ whole genome shotgun (WGS) entry which is preliminary data.</text>
</comment>
<protein>
    <submittedName>
        <fullName evidence="1">30S ribosomal protein S15</fullName>
    </submittedName>
</protein>
<organism evidence="1 2">
    <name type="scientific">Staphylococcus pettenkoferi</name>
    <dbReference type="NCBI Taxonomy" id="170573"/>
    <lineage>
        <taxon>Bacteria</taxon>
        <taxon>Bacillati</taxon>
        <taxon>Bacillota</taxon>
        <taxon>Bacilli</taxon>
        <taxon>Bacillales</taxon>
        <taxon>Staphylococcaceae</taxon>
        <taxon>Staphylococcus</taxon>
    </lineage>
</organism>
<accession>A0A2N6QKN7</accession>
<dbReference type="GO" id="GO:0005840">
    <property type="term" value="C:ribosome"/>
    <property type="evidence" value="ECO:0007669"/>
    <property type="project" value="UniProtKB-KW"/>
</dbReference>
<evidence type="ECO:0000313" key="2">
    <source>
        <dbReference type="Proteomes" id="UP000235748"/>
    </source>
</evidence>
<gene>
    <name evidence="1" type="ORF">CJ235_00595</name>
</gene>
<dbReference type="Proteomes" id="UP000235748">
    <property type="component" value="Unassembled WGS sequence"/>
</dbReference>
<keyword evidence="1" id="KW-0687">Ribonucleoprotein</keyword>
<dbReference type="RefSeq" id="WP_071561349.1">
    <property type="nucleotide sequence ID" value="NZ_JANSKK010000017.1"/>
</dbReference>
<dbReference type="AlphaFoldDB" id="A0A2N6QKN7"/>
<sequence length="197" mass="23202">MKNPLSIFNKETSVVKAISKDTNVSVSDVERVLISAKQITENSSLMMLNNQREYQEDLLNVLQTQGNRMTSIENHQKEEHNMRALNKIELDQLRKTVDEKARTALGNLNQLDFDELINGSMTLDEYSELQKTKAKNTKEYNKKLRVYKNKIWKIVKYHLSDVYHISPKRNIETFNVYMMDEIRDKIKSLSVYEIRRV</sequence>
<evidence type="ECO:0000313" key="1">
    <source>
        <dbReference type="EMBL" id="PMC20203.1"/>
    </source>
</evidence>
<name>A0A2N6QKN7_9STAP</name>
<keyword evidence="1" id="KW-0689">Ribosomal protein</keyword>
<dbReference type="EMBL" id="PNGG01000001">
    <property type="protein sequence ID" value="PMC20203.1"/>
    <property type="molecule type" value="Genomic_DNA"/>
</dbReference>
<reference evidence="1 2" key="1">
    <citation type="submission" date="2017-09" db="EMBL/GenBank/DDBJ databases">
        <title>Bacterial strain isolated from the female urinary microbiota.</title>
        <authorList>
            <person name="Thomas-White K."/>
            <person name="Kumar N."/>
            <person name="Forster S."/>
            <person name="Putonti C."/>
            <person name="Lawley T."/>
            <person name="Wolfe A.J."/>
        </authorList>
    </citation>
    <scope>NUCLEOTIDE SEQUENCE [LARGE SCALE GENOMIC DNA]</scope>
    <source>
        <strain evidence="1 2">UMB0834</strain>
    </source>
</reference>
<proteinExistence type="predicted"/>